<keyword evidence="2" id="KW-1185">Reference proteome</keyword>
<evidence type="ECO:0000313" key="1">
    <source>
        <dbReference type="EMBL" id="KGN48471.1"/>
    </source>
</evidence>
<name>A0A0A0KL48_CUCSA</name>
<proteinExistence type="predicted"/>
<protein>
    <submittedName>
        <fullName evidence="1">Uncharacterized protein</fullName>
    </submittedName>
</protein>
<accession>A0A0A0KL48</accession>
<reference evidence="1 2" key="1">
    <citation type="journal article" date="2009" name="Nat. Genet.">
        <title>The genome of the cucumber, Cucumis sativus L.</title>
        <authorList>
            <person name="Huang S."/>
            <person name="Li R."/>
            <person name="Zhang Z."/>
            <person name="Li L."/>
            <person name="Gu X."/>
            <person name="Fan W."/>
            <person name="Lucas W.J."/>
            <person name="Wang X."/>
            <person name="Xie B."/>
            <person name="Ni P."/>
            <person name="Ren Y."/>
            <person name="Zhu H."/>
            <person name="Li J."/>
            <person name="Lin K."/>
            <person name="Jin W."/>
            <person name="Fei Z."/>
            <person name="Li G."/>
            <person name="Staub J."/>
            <person name="Kilian A."/>
            <person name="van der Vossen E.A."/>
            <person name="Wu Y."/>
            <person name="Guo J."/>
            <person name="He J."/>
            <person name="Jia Z."/>
            <person name="Ren Y."/>
            <person name="Tian G."/>
            <person name="Lu Y."/>
            <person name="Ruan J."/>
            <person name="Qian W."/>
            <person name="Wang M."/>
            <person name="Huang Q."/>
            <person name="Li B."/>
            <person name="Xuan Z."/>
            <person name="Cao J."/>
            <person name="Asan"/>
            <person name="Wu Z."/>
            <person name="Zhang J."/>
            <person name="Cai Q."/>
            <person name="Bai Y."/>
            <person name="Zhao B."/>
            <person name="Han Y."/>
            <person name="Li Y."/>
            <person name="Li X."/>
            <person name="Wang S."/>
            <person name="Shi Q."/>
            <person name="Liu S."/>
            <person name="Cho W.K."/>
            <person name="Kim J.Y."/>
            <person name="Xu Y."/>
            <person name="Heller-Uszynska K."/>
            <person name="Miao H."/>
            <person name="Cheng Z."/>
            <person name="Zhang S."/>
            <person name="Wu J."/>
            <person name="Yang Y."/>
            <person name="Kang H."/>
            <person name="Li M."/>
            <person name="Liang H."/>
            <person name="Ren X."/>
            <person name="Shi Z."/>
            <person name="Wen M."/>
            <person name="Jian M."/>
            <person name="Yang H."/>
            <person name="Zhang G."/>
            <person name="Yang Z."/>
            <person name="Chen R."/>
            <person name="Liu S."/>
            <person name="Li J."/>
            <person name="Ma L."/>
            <person name="Liu H."/>
            <person name="Zhou Y."/>
            <person name="Zhao J."/>
            <person name="Fang X."/>
            <person name="Li G."/>
            <person name="Fang L."/>
            <person name="Li Y."/>
            <person name="Liu D."/>
            <person name="Zheng H."/>
            <person name="Zhang Y."/>
            <person name="Qin N."/>
            <person name="Li Z."/>
            <person name="Yang G."/>
            <person name="Yang S."/>
            <person name="Bolund L."/>
            <person name="Kristiansen K."/>
            <person name="Zheng H."/>
            <person name="Li S."/>
            <person name="Zhang X."/>
            <person name="Yang H."/>
            <person name="Wang J."/>
            <person name="Sun R."/>
            <person name="Zhang B."/>
            <person name="Jiang S."/>
            <person name="Wang J."/>
            <person name="Du Y."/>
            <person name="Li S."/>
        </authorList>
    </citation>
    <scope>NUCLEOTIDE SEQUENCE [LARGE SCALE GENOMIC DNA]</scope>
    <source>
        <strain evidence="2">cv. 9930</strain>
    </source>
</reference>
<reference evidence="1 2" key="2">
    <citation type="journal article" date="2009" name="PLoS ONE">
        <title>An integrated genetic and cytogenetic map of the cucumber genome.</title>
        <authorList>
            <person name="Ren Y."/>
            <person name="Zhang Z."/>
            <person name="Liu J."/>
            <person name="Staub J.E."/>
            <person name="Han Y."/>
            <person name="Cheng Z."/>
            <person name="Li X."/>
            <person name="Lu J."/>
            <person name="Miao H."/>
            <person name="Kang H."/>
            <person name="Xie B."/>
            <person name="Gu X."/>
            <person name="Wang X."/>
            <person name="Du Y."/>
            <person name="Jin W."/>
            <person name="Huang S."/>
        </authorList>
    </citation>
    <scope>NUCLEOTIDE SEQUENCE [LARGE SCALE GENOMIC DNA]</scope>
    <source>
        <strain evidence="2">cv. 9930</strain>
    </source>
</reference>
<dbReference type="EMBL" id="CM002927">
    <property type="protein sequence ID" value="KGN48471.1"/>
    <property type="molecule type" value="Genomic_DNA"/>
</dbReference>
<gene>
    <name evidence="1" type="ORF">Csa_6G489380</name>
</gene>
<reference evidence="1 2" key="4">
    <citation type="journal article" date="2011" name="BMC Genomics">
        <title>RNA-Seq improves annotation of protein-coding genes in the cucumber genome.</title>
        <authorList>
            <person name="Li Z."/>
            <person name="Zhang Z."/>
            <person name="Yan P."/>
            <person name="Huang S."/>
            <person name="Fei Z."/>
            <person name="Lin K."/>
        </authorList>
    </citation>
    <scope>NUCLEOTIDE SEQUENCE [LARGE SCALE GENOMIC DNA]</scope>
    <source>
        <strain evidence="2">cv. 9930</strain>
    </source>
</reference>
<organism evidence="1 2">
    <name type="scientific">Cucumis sativus</name>
    <name type="common">Cucumber</name>
    <dbReference type="NCBI Taxonomy" id="3659"/>
    <lineage>
        <taxon>Eukaryota</taxon>
        <taxon>Viridiplantae</taxon>
        <taxon>Streptophyta</taxon>
        <taxon>Embryophyta</taxon>
        <taxon>Tracheophyta</taxon>
        <taxon>Spermatophyta</taxon>
        <taxon>Magnoliopsida</taxon>
        <taxon>eudicotyledons</taxon>
        <taxon>Gunneridae</taxon>
        <taxon>Pentapetalae</taxon>
        <taxon>rosids</taxon>
        <taxon>fabids</taxon>
        <taxon>Cucurbitales</taxon>
        <taxon>Cucurbitaceae</taxon>
        <taxon>Benincaseae</taxon>
        <taxon>Cucumis</taxon>
    </lineage>
</organism>
<sequence length="109" mass="12576">MLLQPPFLALIRHRICNLRTTVPATDKTFQGPFHFVQSLIETNAAKNHISVHFASRFQENMARNAVVPAEVRVPGILSFWERRRSFGNHESHFGFVEERGNCRELEGFL</sequence>
<reference evidence="1 2" key="3">
    <citation type="journal article" date="2010" name="BMC Genomics">
        <title>Transcriptome sequencing and comparative analysis of cucumber flowers with different sex types.</title>
        <authorList>
            <person name="Guo S."/>
            <person name="Zheng Y."/>
            <person name="Joung J.G."/>
            <person name="Liu S."/>
            <person name="Zhang Z."/>
            <person name="Crasta O.R."/>
            <person name="Sobral B.W."/>
            <person name="Xu Y."/>
            <person name="Huang S."/>
            <person name="Fei Z."/>
        </authorList>
    </citation>
    <scope>NUCLEOTIDE SEQUENCE [LARGE SCALE GENOMIC DNA]</scope>
    <source>
        <strain evidence="2">cv. 9930</strain>
    </source>
</reference>
<evidence type="ECO:0000313" key="2">
    <source>
        <dbReference type="Proteomes" id="UP000029981"/>
    </source>
</evidence>
<dbReference type="Proteomes" id="UP000029981">
    <property type="component" value="Chromosome 6"/>
</dbReference>
<dbReference type="Gramene" id="KGN48471">
    <property type="protein sequence ID" value="KGN48471"/>
    <property type="gene ID" value="Csa_6G489380"/>
</dbReference>
<dbReference type="AlphaFoldDB" id="A0A0A0KL48"/>